<dbReference type="GO" id="GO:0006865">
    <property type="term" value="P:amino acid transport"/>
    <property type="evidence" value="ECO:0007669"/>
    <property type="project" value="UniProtKB-KW"/>
</dbReference>
<keyword evidence="8" id="KW-1185">Reference proteome</keyword>
<sequence>MHPSTQRRAGLQAAVAVAAASLFALPALAADVVKIATLVELSGAGATSGTNFKNGIELAVREINAAGGILGRKIETSTSDTQSNPGVAKGLAQKAVDDEVFAVFGPVFSGSIMVSMAETRRAEVPNFTGGEAAAITKQGNPYIFRTSFTQDTAMPKVARYIAQNLKAKTVALIYVNNDYGKGGRESLMAALEPLGVKVIADLSTEQAQIDFSAPVLKAKQANADVVFVYTNEEESARALRELRKQGVTKPIVGETTLVGQKVIELAGEAANGAVAHVGLTVDAPSPAMKAFNAKFQKEYKYVTDHNGIKGYTGIYILKAAIEKVGKFDRKAVAAALHGLTISAAKEPGVIMDVSIDANGDLDRESFLVEARNGGQIVKEVLPALGRR</sequence>
<evidence type="ECO:0000256" key="5">
    <source>
        <dbReference type="SAM" id="SignalP"/>
    </source>
</evidence>
<dbReference type="Pfam" id="PF13458">
    <property type="entry name" value="Peripla_BP_6"/>
    <property type="match status" value="1"/>
</dbReference>
<dbReference type="AlphaFoldDB" id="A0A4Q7LQ29"/>
<dbReference type="InterPro" id="IPR000709">
    <property type="entry name" value="Leu_Ile_Val-bd"/>
</dbReference>
<feature type="chain" id="PRO_5020755330" evidence="5">
    <location>
        <begin position="30"/>
        <end position="387"/>
    </location>
</feature>
<dbReference type="EMBL" id="SGWV01000008">
    <property type="protein sequence ID" value="RZS56905.1"/>
    <property type="molecule type" value="Genomic_DNA"/>
</dbReference>
<dbReference type="PANTHER" id="PTHR30483">
    <property type="entry name" value="LEUCINE-SPECIFIC-BINDING PROTEIN"/>
    <property type="match status" value="1"/>
</dbReference>
<proteinExistence type="inferred from homology"/>
<dbReference type="InterPro" id="IPR051010">
    <property type="entry name" value="BCAA_transport"/>
</dbReference>
<comment type="similarity">
    <text evidence="1">Belongs to the leucine-binding protein family.</text>
</comment>
<keyword evidence="3 5" id="KW-0732">Signal</keyword>
<gene>
    <name evidence="7" type="ORF">EV685_1461</name>
</gene>
<evidence type="ECO:0000259" key="6">
    <source>
        <dbReference type="Pfam" id="PF13458"/>
    </source>
</evidence>
<evidence type="ECO:0000256" key="4">
    <source>
        <dbReference type="ARBA" id="ARBA00022970"/>
    </source>
</evidence>
<dbReference type="PANTHER" id="PTHR30483:SF6">
    <property type="entry name" value="PERIPLASMIC BINDING PROTEIN OF ABC TRANSPORTER FOR NATURAL AMINO ACIDS"/>
    <property type="match status" value="1"/>
</dbReference>
<evidence type="ECO:0000256" key="2">
    <source>
        <dbReference type="ARBA" id="ARBA00022448"/>
    </source>
</evidence>
<keyword evidence="2" id="KW-0813">Transport</keyword>
<protein>
    <submittedName>
        <fullName evidence="7">Amino acid/amide ABC transporter substrate-binding protein (HAAT family)</fullName>
    </submittedName>
</protein>
<evidence type="ECO:0000313" key="7">
    <source>
        <dbReference type="EMBL" id="RZS56905.1"/>
    </source>
</evidence>
<dbReference type="PROSITE" id="PS51318">
    <property type="entry name" value="TAT"/>
    <property type="match status" value="1"/>
</dbReference>
<evidence type="ECO:0000313" key="8">
    <source>
        <dbReference type="Proteomes" id="UP000293433"/>
    </source>
</evidence>
<feature type="domain" description="Leucine-binding protein" evidence="6">
    <location>
        <begin position="33"/>
        <end position="374"/>
    </location>
</feature>
<reference evidence="7 8" key="1">
    <citation type="submission" date="2019-02" db="EMBL/GenBank/DDBJ databases">
        <title>Genomic Encyclopedia of Type Strains, Phase IV (KMG-IV): sequencing the most valuable type-strain genomes for metagenomic binning, comparative biology and taxonomic classification.</title>
        <authorList>
            <person name="Goeker M."/>
        </authorList>
    </citation>
    <scope>NUCLEOTIDE SEQUENCE [LARGE SCALE GENOMIC DNA]</scope>
    <source>
        <strain evidence="7 8">DSM 10617</strain>
    </source>
</reference>
<dbReference type="PRINTS" id="PR00337">
    <property type="entry name" value="LEUILEVALBP"/>
</dbReference>
<dbReference type="InterPro" id="IPR006311">
    <property type="entry name" value="TAT_signal"/>
</dbReference>
<keyword evidence="4" id="KW-0029">Amino-acid transport</keyword>
<dbReference type="RefSeq" id="WP_130481326.1">
    <property type="nucleotide sequence ID" value="NZ_SGWV01000008.1"/>
</dbReference>
<name>A0A4Q7LQ29_9BURK</name>
<dbReference type="Gene3D" id="3.40.50.2300">
    <property type="match status" value="2"/>
</dbReference>
<organism evidence="7 8">
    <name type="scientific">Sphaerotilus mobilis</name>
    <dbReference type="NCBI Taxonomy" id="47994"/>
    <lineage>
        <taxon>Bacteria</taxon>
        <taxon>Pseudomonadati</taxon>
        <taxon>Pseudomonadota</taxon>
        <taxon>Betaproteobacteria</taxon>
        <taxon>Burkholderiales</taxon>
        <taxon>Sphaerotilaceae</taxon>
        <taxon>Sphaerotilus</taxon>
    </lineage>
</organism>
<dbReference type="Proteomes" id="UP000293433">
    <property type="component" value="Unassembled WGS sequence"/>
</dbReference>
<evidence type="ECO:0000256" key="1">
    <source>
        <dbReference type="ARBA" id="ARBA00010062"/>
    </source>
</evidence>
<accession>A0A4Q7LQ29</accession>
<dbReference type="InterPro" id="IPR028082">
    <property type="entry name" value="Peripla_BP_I"/>
</dbReference>
<feature type="signal peptide" evidence="5">
    <location>
        <begin position="1"/>
        <end position="29"/>
    </location>
</feature>
<evidence type="ECO:0000256" key="3">
    <source>
        <dbReference type="ARBA" id="ARBA00022729"/>
    </source>
</evidence>
<dbReference type="InterPro" id="IPR028081">
    <property type="entry name" value="Leu-bd"/>
</dbReference>
<dbReference type="OrthoDB" id="9794826at2"/>
<comment type="caution">
    <text evidence="7">The sequence shown here is derived from an EMBL/GenBank/DDBJ whole genome shotgun (WGS) entry which is preliminary data.</text>
</comment>
<dbReference type="SUPFAM" id="SSF53822">
    <property type="entry name" value="Periplasmic binding protein-like I"/>
    <property type="match status" value="1"/>
</dbReference>